<feature type="compositionally biased region" description="Low complexity" evidence="1">
    <location>
        <begin position="63"/>
        <end position="77"/>
    </location>
</feature>
<dbReference type="AlphaFoldDB" id="E6Q0S7"/>
<comment type="caution">
    <text evidence="2">The sequence shown here is derived from an EMBL/GenBank/DDBJ whole genome shotgun (WGS) entry which is preliminary data.</text>
</comment>
<feature type="region of interest" description="Disordered" evidence="1">
    <location>
        <begin position="61"/>
        <end position="98"/>
    </location>
</feature>
<gene>
    <name evidence="2" type="ORF">CARN4_0134</name>
</gene>
<evidence type="ECO:0000313" key="2">
    <source>
        <dbReference type="EMBL" id="CBI00787.1"/>
    </source>
</evidence>
<name>E6Q0S7_9ZZZZ</name>
<dbReference type="EMBL" id="CABO01000006">
    <property type="protein sequence ID" value="CBI00787.1"/>
    <property type="molecule type" value="Genomic_DNA"/>
</dbReference>
<organism evidence="2">
    <name type="scientific">mine drainage metagenome</name>
    <dbReference type="NCBI Taxonomy" id="410659"/>
    <lineage>
        <taxon>unclassified sequences</taxon>
        <taxon>metagenomes</taxon>
        <taxon>ecological metagenomes</taxon>
    </lineage>
</organism>
<proteinExistence type="predicted"/>
<evidence type="ECO:0000256" key="1">
    <source>
        <dbReference type="SAM" id="MobiDB-lite"/>
    </source>
</evidence>
<reference evidence="2" key="1">
    <citation type="submission" date="2009-10" db="EMBL/GenBank/DDBJ databases">
        <title>Diversity of trophic interactions inside an arsenic-rich microbial ecosystem.</title>
        <authorList>
            <person name="Bertin P.N."/>
            <person name="Heinrich-Salmeron A."/>
            <person name="Pelletier E."/>
            <person name="Goulhen-Chollet F."/>
            <person name="Arsene-Ploetze F."/>
            <person name="Gallien S."/>
            <person name="Calteau A."/>
            <person name="Vallenet D."/>
            <person name="Casiot C."/>
            <person name="Chane-Woon-Ming B."/>
            <person name="Giloteaux L."/>
            <person name="Barakat M."/>
            <person name="Bonnefoy V."/>
            <person name="Bruneel O."/>
            <person name="Chandler M."/>
            <person name="Cleiss J."/>
            <person name="Duran R."/>
            <person name="Elbaz-Poulichet F."/>
            <person name="Fonknechten N."/>
            <person name="Lauga B."/>
            <person name="Mornico D."/>
            <person name="Ortet P."/>
            <person name="Schaeffer C."/>
            <person name="Siguier P."/>
            <person name="Alexander Thil Smith A."/>
            <person name="Van Dorsselaer A."/>
            <person name="Weissenbach J."/>
            <person name="Medigue C."/>
            <person name="Le Paslier D."/>
        </authorList>
    </citation>
    <scope>NUCLEOTIDE SEQUENCE</scope>
</reference>
<protein>
    <submittedName>
        <fullName evidence="2">Uncharacterized protein</fullName>
    </submittedName>
</protein>
<sequence length="98" mass="10803">MDTFLLQEQGPKTTIYFVLWHPVKYILTTNSRTPLAPFNMSGRERLVPPCSRSATKYLGCSVRTPTSTRPSRPTAASFARPISSSHSAHLPPGLTNTT</sequence>
<accession>E6Q0S7</accession>